<name>A0A7K5E018_POLCE</name>
<dbReference type="Proteomes" id="UP000573697">
    <property type="component" value="Unassembled WGS sequence"/>
</dbReference>
<dbReference type="Gene3D" id="3.40.50.11500">
    <property type="match status" value="1"/>
</dbReference>
<dbReference type="PANTHER" id="PTHR15288:SF6">
    <property type="entry name" value="DENN DOMAIN-CONTAINING PROTEIN 2C"/>
    <property type="match status" value="1"/>
</dbReference>
<feature type="domain" description="UDENN" evidence="1">
    <location>
        <begin position="1"/>
        <end position="158"/>
    </location>
</feature>
<dbReference type="PANTHER" id="PTHR15288">
    <property type="entry name" value="DENN DOMAIN-CONTAINING PROTEIN 2"/>
    <property type="match status" value="1"/>
</dbReference>
<protein>
    <submittedName>
        <fullName evidence="2">DEN2C protein</fullName>
    </submittedName>
</protein>
<dbReference type="SMART" id="SM00801">
    <property type="entry name" value="dDENN"/>
    <property type="match status" value="1"/>
</dbReference>
<accession>A0A7K5E018</accession>
<dbReference type="InterPro" id="IPR005112">
    <property type="entry name" value="dDENN_dom"/>
</dbReference>
<feature type="non-terminal residue" evidence="2">
    <location>
        <position position="1"/>
    </location>
</feature>
<sequence length="199" mass="22716">MIDIVCSPTPFLIGILSCSLPQLQDLPIEEVSICETQTMSVSDEDEILPHKLQAALVQILEERSEILSHEQSDTQGTFCRKVSLNSLVSEAFVQFFVEIVGHYSLHMSVTERGERVFQREPFRKSHGSRTVRHFLHCFMETQMFAGFIQDRELSKNLARGLFEVRALEYLESIPENERTGMNKILRSLGKGTPLIVKFV</sequence>
<dbReference type="Pfam" id="PF03455">
    <property type="entry name" value="dDENN"/>
    <property type="match status" value="1"/>
</dbReference>
<evidence type="ECO:0000313" key="2">
    <source>
        <dbReference type="EMBL" id="NWS26046.1"/>
    </source>
</evidence>
<organism evidence="2 3">
    <name type="scientific">Polioptila caerulea</name>
    <name type="common">Blue-grey gnatcatcher</name>
    <dbReference type="NCBI Taxonomy" id="66707"/>
    <lineage>
        <taxon>Eukaryota</taxon>
        <taxon>Metazoa</taxon>
        <taxon>Chordata</taxon>
        <taxon>Craniata</taxon>
        <taxon>Vertebrata</taxon>
        <taxon>Euteleostomi</taxon>
        <taxon>Archelosauria</taxon>
        <taxon>Archosauria</taxon>
        <taxon>Dinosauria</taxon>
        <taxon>Saurischia</taxon>
        <taxon>Theropoda</taxon>
        <taxon>Coelurosauria</taxon>
        <taxon>Aves</taxon>
        <taxon>Neognathae</taxon>
        <taxon>Neoaves</taxon>
        <taxon>Telluraves</taxon>
        <taxon>Australaves</taxon>
        <taxon>Passeriformes</taxon>
        <taxon>Certhiidae</taxon>
        <taxon>Polioptilinae</taxon>
        <taxon>Polioptila</taxon>
    </lineage>
</organism>
<comment type="caution">
    <text evidence="2">The sequence shown here is derived from an EMBL/GenBank/DDBJ whole genome shotgun (WGS) entry which is preliminary data.</text>
</comment>
<dbReference type="PROSITE" id="PS50211">
    <property type="entry name" value="DENN"/>
    <property type="match status" value="1"/>
</dbReference>
<dbReference type="EMBL" id="VYXF01002448">
    <property type="protein sequence ID" value="NWS26046.1"/>
    <property type="molecule type" value="Genomic_DNA"/>
</dbReference>
<gene>
    <name evidence="2" type="primary">Dennd2c_0</name>
    <name evidence="2" type="ORF">POLCAE_R15376</name>
</gene>
<dbReference type="AlphaFoldDB" id="A0A7K5E018"/>
<dbReference type="InterPro" id="IPR043153">
    <property type="entry name" value="DENN_C"/>
</dbReference>
<keyword evidence="3" id="KW-1185">Reference proteome</keyword>
<feature type="non-terminal residue" evidence="2">
    <location>
        <position position="199"/>
    </location>
</feature>
<proteinExistence type="predicted"/>
<reference evidence="2 3" key="1">
    <citation type="submission" date="2019-09" db="EMBL/GenBank/DDBJ databases">
        <title>Bird 10,000 Genomes (B10K) Project - Family phase.</title>
        <authorList>
            <person name="Zhang G."/>
        </authorList>
    </citation>
    <scope>NUCLEOTIDE SEQUENCE [LARGE SCALE GENOMIC DNA]</scope>
    <source>
        <strain evidence="2">B10K-DU-001-66</strain>
        <tissue evidence="2">Muscle</tissue>
    </source>
</reference>
<dbReference type="InterPro" id="IPR051942">
    <property type="entry name" value="DENN_domain_containing_2"/>
</dbReference>
<evidence type="ECO:0000313" key="3">
    <source>
        <dbReference type="Proteomes" id="UP000573697"/>
    </source>
</evidence>
<dbReference type="InterPro" id="IPR037516">
    <property type="entry name" value="Tripartite_DENN"/>
</dbReference>
<evidence type="ECO:0000259" key="1">
    <source>
        <dbReference type="PROSITE" id="PS50211"/>
    </source>
</evidence>